<reference evidence="7 8" key="1">
    <citation type="submission" date="2019-03" db="EMBL/GenBank/DDBJ databases">
        <title>Genomic Encyclopedia of Type Strains, Phase IV (KMG-IV): sequencing the most valuable type-strain genomes for metagenomic binning, comparative biology and taxonomic classification.</title>
        <authorList>
            <person name="Goeker M."/>
        </authorList>
    </citation>
    <scope>NUCLEOTIDE SEQUENCE [LARGE SCALE GENOMIC DNA]</scope>
    <source>
        <strain evidence="7 8">DSM 15505</strain>
    </source>
</reference>
<dbReference type="RefSeq" id="WP_133735300.1">
    <property type="nucleotide sequence ID" value="NZ_SOAX01000002.1"/>
</dbReference>
<feature type="transmembrane region" description="Helical" evidence="6">
    <location>
        <begin position="29"/>
        <end position="47"/>
    </location>
</feature>
<dbReference type="EMBL" id="SOAX01000002">
    <property type="protein sequence ID" value="TDT43216.1"/>
    <property type="molecule type" value="Genomic_DNA"/>
</dbReference>
<keyword evidence="3 6" id="KW-0812">Transmembrane</keyword>
<dbReference type="Proteomes" id="UP000295830">
    <property type="component" value="Unassembled WGS sequence"/>
</dbReference>
<feature type="transmembrane region" description="Helical" evidence="6">
    <location>
        <begin position="59"/>
        <end position="79"/>
    </location>
</feature>
<accession>A0A4R7JYQ9</accession>
<keyword evidence="2" id="KW-1003">Cell membrane</keyword>
<protein>
    <submittedName>
        <fullName evidence="7">Holin-like protein</fullName>
    </submittedName>
</protein>
<organism evidence="7 8">
    <name type="scientific">Halospina denitrificans</name>
    <dbReference type="NCBI Taxonomy" id="332522"/>
    <lineage>
        <taxon>Bacteria</taxon>
        <taxon>Pseudomonadati</taxon>
        <taxon>Pseudomonadota</taxon>
        <taxon>Gammaproteobacteria</taxon>
        <taxon>Halospina</taxon>
    </lineage>
</organism>
<dbReference type="AlphaFoldDB" id="A0A4R7JYQ9"/>
<evidence type="ECO:0000256" key="6">
    <source>
        <dbReference type="SAM" id="Phobius"/>
    </source>
</evidence>
<feature type="transmembrane region" description="Helical" evidence="6">
    <location>
        <begin position="85"/>
        <end position="109"/>
    </location>
</feature>
<keyword evidence="4 6" id="KW-1133">Transmembrane helix</keyword>
<sequence>MLRGLTLILAFQLAGLALEQIPGMPLPGPITGMILFFLYLLVTDGGFDPERETARKLLNHMPLFFIPAGAGIITLGSLLQEQALGITLALTLGTLVAFVVTGLLMQWLIR</sequence>
<evidence type="ECO:0000256" key="5">
    <source>
        <dbReference type="ARBA" id="ARBA00023136"/>
    </source>
</evidence>
<dbReference type="PANTHER" id="PTHR33931">
    <property type="entry name" value="HOLIN-LIKE PROTEIN CIDA-RELATED"/>
    <property type="match status" value="1"/>
</dbReference>
<keyword evidence="8" id="KW-1185">Reference proteome</keyword>
<dbReference type="InterPro" id="IPR005538">
    <property type="entry name" value="LrgA/CidA"/>
</dbReference>
<proteinExistence type="predicted"/>
<keyword evidence="5 6" id="KW-0472">Membrane</keyword>
<dbReference type="Pfam" id="PF03788">
    <property type="entry name" value="LrgA"/>
    <property type="match status" value="1"/>
</dbReference>
<comment type="subcellular location">
    <subcellularLocation>
        <location evidence="1">Cell membrane</location>
        <topology evidence="1">Multi-pass membrane protein</topology>
    </subcellularLocation>
</comment>
<dbReference type="OrthoDB" id="385012at2"/>
<name>A0A4R7JYQ9_9GAMM</name>
<dbReference type="GO" id="GO:0005886">
    <property type="term" value="C:plasma membrane"/>
    <property type="evidence" value="ECO:0007669"/>
    <property type="project" value="UniProtKB-SubCell"/>
</dbReference>
<evidence type="ECO:0000313" key="7">
    <source>
        <dbReference type="EMBL" id="TDT43216.1"/>
    </source>
</evidence>
<evidence type="ECO:0000256" key="1">
    <source>
        <dbReference type="ARBA" id="ARBA00004651"/>
    </source>
</evidence>
<evidence type="ECO:0000256" key="4">
    <source>
        <dbReference type="ARBA" id="ARBA00022989"/>
    </source>
</evidence>
<evidence type="ECO:0000256" key="2">
    <source>
        <dbReference type="ARBA" id="ARBA00022475"/>
    </source>
</evidence>
<evidence type="ECO:0000313" key="8">
    <source>
        <dbReference type="Proteomes" id="UP000295830"/>
    </source>
</evidence>
<dbReference type="PANTHER" id="PTHR33931:SF2">
    <property type="entry name" value="HOLIN-LIKE PROTEIN CIDA"/>
    <property type="match status" value="1"/>
</dbReference>
<gene>
    <name evidence="7" type="ORF">DES49_1030</name>
</gene>
<evidence type="ECO:0000256" key="3">
    <source>
        <dbReference type="ARBA" id="ARBA00022692"/>
    </source>
</evidence>
<comment type="caution">
    <text evidence="7">The sequence shown here is derived from an EMBL/GenBank/DDBJ whole genome shotgun (WGS) entry which is preliminary data.</text>
</comment>